<dbReference type="GO" id="GO:0006099">
    <property type="term" value="P:tricarboxylic acid cycle"/>
    <property type="evidence" value="ECO:0007669"/>
    <property type="project" value="TreeGrafter"/>
</dbReference>
<evidence type="ECO:0000259" key="5">
    <source>
        <dbReference type="SMART" id="SM00861"/>
    </source>
</evidence>
<dbReference type="Pfam" id="PF02779">
    <property type="entry name" value="Transket_pyr"/>
    <property type="match status" value="1"/>
</dbReference>
<dbReference type="EC" id="1.2.4.2" evidence="2"/>
<dbReference type="NCBIfam" id="TIGR00239">
    <property type="entry name" value="2oxo_dh_E1"/>
    <property type="match status" value="1"/>
</dbReference>
<dbReference type="NCBIfam" id="NF008907">
    <property type="entry name" value="PRK12270.1"/>
    <property type="match status" value="1"/>
</dbReference>
<dbReference type="InterPro" id="IPR029061">
    <property type="entry name" value="THDP-binding"/>
</dbReference>
<dbReference type="Pfam" id="PF16078">
    <property type="entry name" value="2-oxogl_dehyd_N"/>
    <property type="match status" value="1"/>
</dbReference>
<dbReference type="NCBIfam" id="NF006914">
    <property type="entry name" value="PRK09404.1"/>
    <property type="match status" value="1"/>
</dbReference>
<evidence type="ECO:0000313" key="7">
    <source>
        <dbReference type="Proteomes" id="UP000321595"/>
    </source>
</evidence>
<dbReference type="SMART" id="SM00861">
    <property type="entry name" value="Transket_pyr"/>
    <property type="match status" value="1"/>
</dbReference>
<comment type="cofactor">
    <cofactor evidence="1">
        <name>thiamine diphosphate</name>
        <dbReference type="ChEBI" id="CHEBI:58937"/>
    </cofactor>
</comment>
<dbReference type="Gene3D" id="3.40.50.11610">
    <property type="entry name" value="Multifunctional 2-oxoglutarate metabolism enzyme, C-terminal domain"/>
    <property type="match status" value="1"/>
</dbReference>
<keyword evidence="4" id="KW-0786">Thiamine pyrophosphate</keyword>
<keyword evidence="7" id="KW-1185">Reference proteome</keyword>
<dbReference type="KEGG" id="bbae:FRD01_10895"/>
<dbReference type="PANTHER" id="PTHR23152">
    <property type="entry name" value="2-OXOGLUTARATE DEHYDROGENASE"/>
    <property type="match status" value="1"/>
</dbReference>
<dbReference type="InterPro" id="IPR042179">
    <property type="entry name" value="KGD_C_sf"/>
</dbReference>
<dbReference type="InterPro" id="IPR031717">
    <property type="entry name" value="ODO-1/KGD_C"/>
</dbReference>
<dbReference type="GO" id="GO:0030976">
    <property type="term" value="F:thiamine pyrophosphate binding"/>
    <property type="evidence" value="ECO:0007669"/>
    <property type="project" value="InterPro"/>
</dbReference>
<dbReference type="EMBL" id="CP042467">
    <property type="protein sequence ID" value="QED27730.1"/>
    <property type="molecule type" value="Genomic_DNA"/>
</dbReference>
<dbReference type="Proteomes" id="UP000321595">
    <property type="component" value="Chromosome"/>
</dbReference>
<proteinExistence type="predicted"/>
<dbReference type="InterPro" id="IPR011603">
    <property type="entry name" value="2oxoglutarate_DH_E1"/>
</dbReference>
<dbReference type="PANTHER" id="PTHR23152:SF4">
    <property type="entry name" value="2-OXOADIPATE DEHYDROGENASE COMPLEX COMPONENT E1"/>
    <property type="match status" value="1"/>
</dbReference>
<dbReference type="GO" id="GO:0045252">
    <property type="term" value="C:oxoglutarate dehydrogenase complex"/>
    <property type="evidence" value="ECO:0007669"/>
    <property type="project" value="TreeGrafter"/>
</dbReference>
<protein>
    <recommendedName>
        <fullName evidence="2">oxoglutarate dehydrogenase (succinyl-transferring)</fullName>
        <ecNumber evidence="2">1.2.4.2</ecNumber>
    </recommendedName>
</protein>
<feature type="domain" description="Transketolase-like pyrimidine-binding" evidence="5">
    <location>
        <begin position="605"/>
        <end position="798"/>
    </location>
</feature>
<dbReference type="Gene3D" id="3.40.50.970">
    <property type="match status" value="1"/>
</dbReference>
<evidence type="ECO:0000256" key="1">
    <source>
        <dbReference type="ARBA" id="ARBA00001964"/>
    </source>
</evidence>
<dbReference type="SUPFAM" id="SSF52518">
    <property type="entry name" value="Thiamin diphosphate-binding fold (THDP-binding)"/>
    <property type="match status" value="2"/>
</dbReference>
<dbReference type="InterPro" id="IPR005475">
    <property type="entry name" value="Transketolase-like_Pyr-bd"/>
</dbReference>
<dbReference type="Pfam" id="PF16870">
    <property type="entry name" value="OxoGdeHyase_C"/>
    <property type="match status" value="1"/>
</dbReference>
<sequence length="943" mass="106548">MSSNKASETLLSGENLPFIEQLYHQYQENPDSVDPSWVPLFREYYPEDANKVKPSFSPRSIFGPTNGGLNGMSEAEYAPIPHKKPLKTPGRSTKFAARVLGLIEEYRLHGHLVAGLDPLGRPRRNSPPELDPKYFGFTDEDMDAKIVVAELFGDREVTLRQVVQRLRECYCGTAAVEFANIPDTKTREWLREQIEQHNYSEIDGAAERQKIYEDLVASDAFETFLHTKYVGTKRFSLTGGDSLIPMMTAVLDEAANSGVEESILGMAHRGRLNVLHNIMGKPASAMLSEFEKAPNPEEYMGSSDVKYHMGYSSDFQTRSGKKIHLSLTFNPSHLEFVNPVVLGRSRAKQDRRGTDRSNVLPILLHGDAAFSGQGIVVESLNLSLVEGFKVNGCIHIVTNNQIGFTATPDETRSTTYCTDISKILEAPIFHVNGDDPEACVRVARLAMRYRQIFKQDVIIDLVCYRRYGHNEGDEPRFTQPVMYSTIDSLSPVREHYCNTLVESGVLSREKADEIWETRMNDYAQAFQEVQQAPKRSPISTLAGVWDKYEGGRIDNDEVIETKVEQSALTELGLKLAEIPESVKAHRTIQRLFKQREEMARGEKPIDWGFAEGLAFASLLVEGTHVRLTGQDVVRATFSQRHAAVADVETNERHWPHRQLAEKQGRFEVYNSILSEAAVLGFEYGYSLDYPDTLVLWEAQFGDFANGAQVIIDQFISSGEDKWKRLSGLVMLLPHGFEGQGPEHSSARLERFLQLAAEDNMYVCNLTTPAQYFHVLRRQVRHPLRKPLIIMTPKSLLRHRLAISELEELATGEFQHVIPDVRGLDASEVNRVLFCSGKVYYDLVQAAEERGDTTTAIVRLEQLYPFDTGAIKKILETYSHVTDLRWVQEEPKNMGSWYFVLPRFLEDFGIQLKYAGRVESASPATGNFDSHEIEQNKLIADSFT</sequence>
<name>A0A5B8XQ52_9DELT</name>
<dbReference type="PIRSF" id="PIRSF000157">
    <property type="entry name" value="Oxoglu_dh_E1"/>
    <property type="match status" value="1"/>
</dbReference>
<evidence type="ECO:0000256" key="2">
    <source>
        <dbReference type="ARBA" id="ARBA00012280"/>
    </source>
</evidence>
<dbReference type="AlphaFoldDB" id="A0A5B8XQ52"/>
<evidence type="ECO:0000313" key="6">
    <source>
        <dbReference type="EMBL" id="QED27730.1"/>
    </source>
</evidence>
<dbReference type="Gene3D" id="3.40.50.12470">
    <property type="match status" value="1"/>
</dbReference>
<evidence type="ECO:0000256" key="3">
    <source>
        <dbReference type="ARBA" id="ARBA00023002"/>
    </source>
</evidence>
<dbReference type="OrthoDB" id="9759785at2"/>
<dbReference type="Pfam" id="PF00676">
    <property type="entry name" value="E1_dh"/>
    <property type="match status" value="1"/>
</dbReference>
<keyword evidence="3 6" id="KW-0560">Oxidoreductase</keyword>
<gene>
    <name evidence="6" type="ORF">FRD01_10895</name>
</gene>
<dbReference type="CDD" id="cd02016">
    <property type="entry name" value="TPP_E1_OGDC_like"/>
    <property type="match status" value="1"/>
</dbReference>
<dbReference type="RefSeq" id="WP_146959525.1">
    <property type="nucleotide sequence ID" value="NZ_CP042467.1"/>
</dbReference>
<evidence type="ECO:0000256" key="4">
    <source>
        <dbReference type="ARBA" id="ARBA00023052"/>
    </source>
</evidence>
<dbReference type="InterPro" id="IPR032106">
    <property type="entry name" value="2-oxogl_dehyd_N"/>
</dbReference>
<organism evidence="6 7">
    <name type="scientific">Microvenator marinus</name>
    <dbReference type="NCBI Taxonomy" id="2600177"/>
    <lineage>
        <taxon>Bacteria</taxon>
        <taxon>Deltaproteobacteria</taxon>
        <taxon>Bradymonadales</taxon>
        <taxon>Microvenatoraceae</taxon>
        <taxon>Microvenator</taxon>
    </lineage>
</organism>
<dbReference type="InterPro" id="IPR001017">
    <property type="entry name" value="DH_E1"/>
</dbReference>
<dbReference type="Gene3D" id="1.10.287.1150">
    <property type="entry name" value="TPP helical domain"/>
    <property type="match status" value="1"/>
</dbReference>
<dbReference type="GO" id="GO:0005829">
    <property type="term" value="C:cytosol"/>
    <property type="evidence" value="ECO:0007669"/>
    <property type="project" value="TreeGrafter"/>
</dbReference>
<dbReference type="GO" id="GO:0004591">
    <property type="term" value="F:oxoglutarate dehydrogenase (succinyl-transferring) activity"/>
    <property type="evidence" value="ECO:0007669"/>
    <property type="project" value="UniProtKB-EC"/>
</dbReference>
<reference evidence="6 7" key="1">
    <citation type="submission" date="2019-08" db="EMBL/GenBank/DDBJ databases">
        <authorList>
            <person name="Liang Q."/>
        </authorList>
    </citation>
    <scope>NUCLEOTIDE SEQUENCE [LARGE SCALE GENOMIC DNA]</scope>
    <source>
        <strain evidence="6 7">V1718</strain>
    </source>
</reference>
<accession>A0A5B8XQ52</accession>